<dbReference type="EMBL" id="JAVDPF010000018">
    <property type="protein sequence ID" value="KAL1875076.1"/>
    <property type="molecule type" value="Genomic_DNA"/>
</dbReference>
<evidence type="ECO:0000256" key="5">
    <source>
        <dbReference type="SAM" id="MobiDB-lite"/>
    </source>
</evidence>
<sequence>MRSTLLLFSLPIILSSVGAASNIPTVAELHTTRHSTNSTPRSFTAKLQANAYGTTFAVNVTLGGDQTFPLLVDTGSSDLWVVQDDWICVNDTSNAILSREDCGLGPEMYHPDSTFKEVPDEFYGEIMGNGRQSGILGKEDVTIGGATVKGQTIGVANVSSNPLDGTVSGIFGLAYPVWTSAHPGSVLNQSNDTYDYDRVTYSPFFNSLYEDGQCEPYFSLALERIPLGDASGPGGYLTFGSLPPVPHSANFSVAPVQITPLPINITNNKAQPSWWSVNVDSVVYGPGADSSHILTTNSTQFLAVVDSGNWFNFLPNNLADLINSHFSPPAVLDPTSYPPTYKVACNATAPTLGFSIGNQTFFHDGRDLILDMGGGSCVSSLISFAGVSYEGVQLHGGIVGASFLKNVVAVFDFGKTEMRFAARTNSTGAAGGNSSSSTTTTLSSTSSAPGHLLAWSTKGLMLMAAMVFASTITGSV</sequence>
<evidence type="ECO:0000256" key="6">
    <source>
        <dbReference type="SAM" id="SignalP"/>
    </source>
</evidence>
<dbReference type="PANTHER" id="PTHR47966:SF47">
    <property type="entry name" value="ENDOPEPTIDASE, PUTATIVE (AFU_ORTHOLOGUE AFUA_3G01220)-RELATED"/>
    <property type="match status" value="1"/>
</dbReference>
<evidence type="ECO:0000256" key="2">
    <source>
        <dbReference type="ARBA" id="ARBA00022750"/>
    </source>
</evidence>
<feature type="chain" id="PRO_5047168798" description="Peptidase A1 domain-containing protein" evidence="6">
    <location>
        <begin position="20"/>
        <end position="476"/>
    </location>
</feature>
<evidence type="ECO:0000313" key="8">
    <source>
        <dbReference type="EMBL" id="KAL1875076.1"/>
    </source>
</evidence>
<dbReference type="PRINTS" id="PR00792">
    <property type="entry name" value="PEPSIN"/>
</dbReference>
<proteinExistence type="inferred from homology"/>
<comment type="caution">
    <text evidence="8">The sequence shown here is derived from an EMBL/GenBank/DDBJ whole genome shotgun (WGS) entry which is preliminary data.</text>
</comment>
<dbReference type="PANTHER" id="PTHR47966">
    <property type="entry name" value="BETA-SITE APP-CLEAVING ENZYME, ISOFORM A-RELATED"/>
    <property type="match status" value="1"/>
</dbReference>
<keyword evidence="6" id="KW-0732">Signal</keyword>
<dbReference type="SUPFAM" id="SSF50630">
    <property type="entry name" value="Acid proteases"/>
    <property type="match status" value="1"/>
</dbReference>
<dbReference type="PROSITE" id="PS00141">
    <property type="entry name" value="ASP_PROTEASE"/>
    <property type="match status" value="1"/>
</dbReference>
<gene>
    <name evidence="8" type="ORF">Plec18167_005744</name>
</gene>
<feature type="signal peptide" evidence="6">
    <location>
        <begin position="1"/>
        <end position="19"/>
    </location>
</feature>
<feature type="domain" description="Peptidase A1" evidence="7">
    <location>
        <begin position="56"/>
        <end position="421"/>
    </location>
</feature>
<evidence type="ECO:0000256" key="3">
    <source>
        <dbReference type="ARBA" id="ARBA00022801"/>
    </source>
</evidence>
<dbReference type="CDD" id="cd05471">
    <property type="entry name" value="pepsin_like"/>
    <property type="match status" value="1"/>
</dbReference>
<evidence type="ECO:0000256" key="1">
    <source>
        <dbReference type="ARBA" id="ARBA00007447"/>
    </source>
</evidence>
<dbReference type="InterPro" id="IPR033121">
    <property type="entry name" value="PEPTIDASE_A1"/>
</dbReference>
<keyword evidence="2 4" id="KW-0064">Aspartyl protease</keyword>
<dbReference type="Proteomes" id="UP001583193">
    <property type="component" value="Unassembled WGS sequence"/>
</dbReference>
<dbReference type="InterPro" id="IPR001969">
    <property type="entry name" value="Aspartic_peptidase_AS"/>
</dbReference>
<dbReference type="InterPro" id="IPR001461">
    <property type="entry name" value="Aspartic_peptidase_A1"/>
</dbReference>
<evidence type="ECO:0000256" key="4">
    <source>
        <dbReference type="RuleBase" id="RU000454"/>
    </source>
</evidence>
<dbReference type="Gene3D" id="2.40.70.10">
    <property type="entry name" value="Acid Proteases"/>
    <property type="match status" value="2"/>
</dbReference>
<feature type="region of interest" description="Disordered" evidence="5">
    <location>
        <begin position="425"/>
        <end position="448"/>
    </location>
</feature>
<reference evidence="8 9" key="1">
    <citation type="journal article" date="2024" name="IMA Fungus">
        <title>IMA Genome - F19 : A genome assembly and annotation guide to empower mycologists, including annotated draft genome sequences of Ceratocystis pirilliformis, Diaporthe australafricana, Fusarium ophioides, Paecilomyces lecythidis, and Sporothrix stenoceras.</title>
        <authorList>
            <person name="Aylward J."/>
            <person name="Wilson A.M."/>
            <person name="Visagie C.M."/>
            <person name="Spraker J."/>
            <person name="Barnes I."/>
            <person name="Buitendag C."/>
            <person name="Ceriani C."/>
            <person name="Del Mar Angel L."/>
            <person name="du Plessis D."/>
            <person name="Fuchs T."/>
            <person name="Gasser K."/>
            <person name="Kramer D."/>
            <person name="Li W."/>
            <person name="Munsamy K."/>
            <person name="Piso A."/>
            <person name="Price J.L."/>
            <person name="Sonnekus B."/>
            <person name="Thomas C."/>
            <person name="van der Nest A."/>
            <person name="van Dijk A."/>
            <person name="van Heerden A."/>
            <person name="van Vuuren N."/>
            <person name="Yilmaz N."/>
            <person name="Duong T.A."/>
            <person name="van der Merwe N.A."/>
            <person name="Wingfield M.J."/>
            <person name="Wingfield B.D."/>
        </authorList>
    </citation>
    <scope>NUCLEOTIDE SEQUENCE [LARGE SCALE GENOMIC DNA]</scope>
    <source>
        <strain evidence="8 9">CMW 18167</strain>
    </source>
</reference>
<comment type="similarity">
    <text evidence="1 4">Belongs to the peptidase A1 family.</text>
</comment>
<organism evidence="8 9">
    <name type="scientific">Paecilomyces lecythidis</name>
    <dbReference type="NCBI Taxonomy" id="3004212"/>
    <lineage>
        <taxon>Eukaryota</taxon>
        <taxon>Fungi</taxon>
        <taxon>Dikarya</taxon>
        <taxon>Ascomycota</taxon>
        <taxon>Pezizomycotina</taxon>
        <taxon>Eurotiomycetes</taxon>
        <taxon>Eurotiomycetidae</taxon>
        <taxon>Eurotiales</taxon>
        <taxon>Thermoascaceae</taxon>
        <taxon>Paecilomyces</taxon>
    </lineage>
</organism>
<dbReference type="InterPro" id="IPR034164">
    <property type="entry name" value="Pepsin-like_dom"/>
</dbReference>
<keyword evidence="9" id="KW-1185">Reference proteome</keyword>
<dbReference type="Pfam" id="PF00026">
    <property type="entry name" value="Asp"/>
    <property type="match status" value="1"/>
</dbReference>
<dbReference type="InterPro" id="IPR021109">
    <property type="entry name" value="Peptidase_aspartic_dom_sf"/>
</dbReference>
<accession>A0ABR3XGK3</accession>
<name>A0ABR3XGK3_9EURO</name>
<dbReference type="PROSITE" id="PS51767">
    <property type="entry name" value="PEPTIDASE_A1"/>
    <property type="match status" value="1"/>
</dbReference>
<keyword evidence="4" id="KW-0645">Protease</keyword>
<evidence type="ECO:0000313" key="9">
    <source>
        <dbReference type="Proteomes" id="UP001583193"/>
    </source>
</evidence>
<evidence type="ECO:0000259" key="7">
    <source>
        <dbReference type="PROSITE" id="PS51767"/>
    </source>
</evidence>
<protein>
    <recommendedName>
        <fullName evidence="7">Peptidase A1 domain-containing protein</fullName>
    </recommendedName>
</protein>
<keyword evidence="3 4" id="KW-0378">Hydrolase</keyword>